<dbReference type="EMBL" id="CAJHNJ030000827">
    <property type="protein sequence ID" value="CAG9138747.1"/>
    <property type="molecule type" value="Genomic_DNA"/>
</dbReference>
<organism evidence="2 3">
    <name type="scientific">Plutella xylostella</name>
    <name type="common">Diamondback moth</name>
    <name type="synonym">Plutella maculipennis</name>
    <dbReference type="NCBI Taxonomy" id="51655"/>
    <lineage>
        <taxon>Eukaryota</taxon>
        <taxon>Metazoa</taxon>
        <taxon>Ecdysozoa</taxon>
        <taxon>Arthropoda</taxon>
        <taxon>Hexapoda</taxon>
        <taxon>Insecta</taxon>
        <taxon>Pterygota</taxon>
        <taxon>Neoptera</taxon>
        <taxon>Endopterygota</taxon>
        <taxon>Lepidoptera</taxon>
        <taxon>Glossata</taxon>
        <taxon>Ditrysia</taxon>
        <taxon>Yponomeutoidea</taxon>
        <taxon>Plutellidae</taxon>
        <taxon>Plutella</taxon>
    </lineage>
</organism>
<proteinExistence type="predicted"/>
<dbReference type="Proteomes" id="UP000653454">
    <property type="component" value="Unassembled WGS sequence"/>
</dbReference>
<reference evidence="2" key="1">
    <citation type="submission" date="2020-11" db="EMBL/GenBank/DDBJ databases">
        <authorList>
            <person name="Whiteford S."/>
        </authorList>
    </citation>
    <scope>NUCLEOTIDE SEQUENCE</scope>
</reference>
<evidence type="ECO:0000256" key="1">
    <source>
        <dbReference type="SAM" id="Phobius"/>
    </source>
</evidence>
<dbReference type="AlphaFoldDB" id="A0A8S4GFM6"/>
<name>A0A8S4GFM6_PLUXY</name>
<gene>
    <name evidence="2" type="ORF">PLXY2_LOCUS16998</name>
</gene>
<evidence type="ECO:0000313" key="3">
    <source>
        <dbReference type="Proteomes" id="UP000653454"/>
    </source>
</evidence>
<sequence>MKPYRVARASKLYKMQYRSASTFGRLKLGARDFAGDICSMWHYGAPFPTFLKLLATLMLCVFMIMPLVYPAFLVAITYFTFESLYLSWWFDEPSRFGPCHIARRFLSASLRPPRPHDIWKVKEVMARGILLAHSLATSIDYLCVMQGLLE</sequence>
<keyword evidence="3" id="KW-1185">Reference proteome</keyword>
<evidence type="ECO:0000313" key="2">
    <source>
        <dbReference type="EMBL" id="CAG9138747.1"/>
    </source>
</evidence>
<accession>A0A8S4GFM6</accession>
<protein>
    <submittedName>
        <fullName evidence="2">(diamondback moth) hypothetical protein</fullName>
    </submittedName>
</protein>
<feature type="transmembrane region" description="Helical" evidence="1">
    <location>
        <begin position="53"/>
        <end position="81"/>
    </location>
</feature>
<keyword evidence="1" id="KW-0472">Membrane</keyword>
<keyword evidence="1" id="KW-1133">Transmembrane helix</keyword>
<comment type="caution">
    <text evidence="2">The sequence shown here is derived from an EMBL/GenBank/DDBJ whole genome shotgun (WGS) entry which is preliminary data.</text>
</comment>
<keyword evidence="1" id="KW-0812">Transmembrane</keyword>